<comment type="caution">
    <text evidence="5">The sequence shown here is derived from an EMBL/GenBank/DDBJ whole genome shotgun (WGS) entry which is preliminary data.</text>
</comment>
<protein>
    <submittedName>
        <fullName evidence="5">AraC family transcriptional regulator</fullName>
    </submittedName>
</protein>
<organism evidence="5 6">
    <name type="scientific">Pedobacter ginsenosidimutans</name>
    <dbReference type="NCBI Taxonomy" id="687842"/>
    <lineage>
        <taxon>Bacteria</taxon>
        <taxon>Pseudomonadati</taxon>
        <taxon>Bacteroidota</taxon>
        <taxon>Sphingobacteriia</taxon>
        <taxon>Sphingobacteriales</taxon>
        <taxon>Sphingobacteriaceae</taxon>
        <taxon>Pedobacter</taxon>
    </lineage>
</organism>
<dbReference type="PRINTS" id="PR00032">
    <property type="entry name" value="HTHARAC"/>
</dbReference>
<evidence type="ECO:0000259" key="4">
    <source>
        <dbReference type="PROSITE" id="PS01124"/>
    </source>
</evidence>
<dbReference type="SUPFAM" id="SSF46689">
    <property type="entry name" value="Homeodomain-like"/>
    <property type="match status" value="1"/>
</dbReference>
<evidence type="ECO:0000256" key="2">
    <source>
        <dbReference type="ARBA" id="ARBA00023125"/>
    </source>
</evidence>
<accession>A0A0T5VKY3</accession>
<dbReference type="InterPro" id="IPR018060">
    <property type="entry name" value="HTH_AraC"/>
</dbReference>
<name>A0A0T5VKY3_9SPHI</name>
<gene>
    <name evidence="5" type="ORF">ASU31_19065</name>
</gene>
<reference evidence="5 6" key="1">
    <citation type="submission" date="2015-11" db="EMBL/GenBank/DDBJ databases">
        <title>Sequence of Pedobacter ginsenosidimutans.</title>
        <authorList>
            <person name="Carson E."/>
            <person name="Keyser V."/>
            <person name="Newman J."/>
            <person name="Miller J."/>
        </authorList>
    </citation>
    <scope>NUCLEOTIDE SEQUENCE [LARGE SCALE GENOMIC DNA]</scope>
    <source>
        <strain evidence="5 6">KACC 14530</strain>
    </source>
</reference>
<dbReference type="PANTHER" id="PTHR43280">
    <property type="entry name" value="ARAC-FAMILY TRANSCRIPTIONAL REGULATOR"/>
    <property type="match status" value="1"/>
</dbReference>
<dbReference type="OrthoDB" id="9816214at2"/>
<dbReference type="Gene3D" id="1.10.10.60">
    <property type="entry name" value="Homeodomain-like"/>
    <property type="match status" value="2"/>
</dbReference>
<dbReference type="SMART" id="SM00342">
    <property type="entry name" value="HTH_ARAC"/>
    <property type="match status" value="1"/>
</dbReference>
<evidence type="ECO:0000313" key="6">
    <source>
        <dbReference type="Proteomes" id="UP000051950"/>
    </source>
</evidence>
<keyword evidence="1" id="KW-0805">Transcription regulation</keyword>
<evidence type="ECO:0000256" key="3">
    <source>
        <dbReference type="ARBA" id="ARBA00023163"/>
    </source>
</evidence>
<dbReference type="AlphaFoldDB" id="A0A0T5VKY3"/>
<dbReference type="GO" id="GO:0003700">
    <property type="term" value="F:DNA-binding transcription factor activity"/>
    <property type="evidence" value="ECO:0007669"/>
    <property type="project" value="InterPro"/>
</dbReference>
<proteinExistence type="predicted"/>
<dbReference type="InterPro" id="IPR020449">
    <property type="entry name" value="Tscrpt_reg_AraC-type_HTH"/>
</dbReference>
<dbReference type="PANTHER" id="PTHR43280:SF32">
    <property type="entry name" value="TRANSCRIPTIONAL REGULATORY PROTEIN"/>
    <property type="match status" value="1"/>
</dbReference>
<dbReference type="Pfam" id="PF12833">
    <property type="entry name" value="HTH_18"/>
    <property type="match status" value="1"/>
</dbReference>
<dbReference type="STRING" id="687842.ASU31_19065"/>
<keyword evidence="6" id="KW-1185">Reference proteome</keyword>
<keyword evidence="2" id="KW-0238">DNA-binding</keyword>
<dbReference type="GO" id="GO:0043565">
    <property type="term" value="F:sequence-specific DNA binding"/>
    <property type="evidence" value="ECO:0007669"/>
    <property type="project" value="InterPro"/>
</dbReference>
<evidence type="ECO:0000313" key="5">
    <source>
        <dbReference type="EMBL" id="KRT14526.1"/>
    </source>
</evidence>
<dbReference type="PROSITE" id="PS01124">
    <property type="entry name" value="HTH_ARAC_FAMILY_2"/>
    <property type="match status" value="1"/>
</dbReference>
<sequence length="298" mass="34848">MKHYKTITELYTTNGFLPPENPMLGLVTFEDIKGCQFVETEFTLGFYKIALKKVKSGNVMYGRTKYDHENGSMFFLKPNQIVQMNDIELTEKGFMIYFHEDFLVNHPLHSGVQKYGYFDYEANEALHISPREEDTLWDLFDKIRAEYYNNQDEYSRDIMLTHIDSILKYSQRYYKRQFLNRTVLSGTTVSKFTNHLKAYFDSGKLKENGLPTVKYMASELSLSARYLSDLLKQETGKTALDHIHIALVMEAKNLLMSTDKTVAETAYQLGFENPPYFSRLFKKEVGVTPTEYREQFLN</sequence>
<dbReference type="InterPro" id="IPR009057">
    <property type="entry name" value="Homeodomain-like_sf"/>
</dbReference>
<dbReference type="RefSeq" id="WP_057933868.1">
    <property type="nucleotide sequence ID" value="NZ_LMZQ01000017.1"/>
</dbReference>
<dbReference type="Proteomes" id="UP000051950">
    <property type="component" value="Unassembled WGS sequence"/>
</dbReference>
<feature type="domain" description="HTH araC/xylS-type" evidence="4">
    <location>
        <begin position="194"/>
        <end position="295"/>
    </location>
</feature>
<dbReference type="EMBL" id="LMZQ01000017">
    <property type="protein sequence ID" value="KRT14526.1"/>
    <property type="molecule type" value="Genomic_DNA"/>
</dbReference>
<evidence type="ECO:0000256" key="1">
    <source>
        <dbReference type="ARBA" id="ARBA00023015"/>
    </source>
</evidence>
<keyword evidence="3" id="KW-0804">Transcription</keyword>